<evidence type="ECO:0000313" key="1">
    <source>
        <dbReference type="EMBL" id="QEE80029.1"/>
    </source>
</evidence>
<name>A0A5B9GAC6_NPVMC</name>
<accession>A0A5B9GAC6</accession>
<dbReference type="EMBL" id="MK409385">
    <property type="protein sequence ID" value="QEE80029.1"/>
    <property type="molecule type" value="Genomic_DNA"/>
</dbReference>
<sequence length="152" mass="17598">MGSSYTVLAYPQCSIATDATVTTNFEMLLMNKHKEILETSHLLFKMTTHPELNMLTIPSIITVGPDQIQLVRQLKPFKLSGWNEWKFENKKEAQEFLVQATTTLLVTMNRQLEEALTQNEYNVVKACIVKNSRRYKEFKNCGIIHLDNKLKF</sequence>
<organism evidence="1">
    <name type="scientific">Mamestra configurata nucleopolyhedrovirus</name>
    <name type="common">MacoNPV</name>
    <dbReference type="NCBI Taxonomy" id="207830"/>
    <lineage>
        <taxon>Viruses</taxon>
        <taxon>Viruses incertae sedis</taxon>
        <taxon>Naldaviricetes</taxon>
        <taxon>Lefavirales</taxon>
        <taxon>Baculoviridae</taxon>
        <taxon>Alphabaculovirus</taxon>
        <taxon>Alphabaculovirus maconfiguratae</taxon>
    </lineage>
</organism>
<organismHost>
    <name type="scientific">Mamestra configurata</name>
    <name type="common">bertha armyworm</name>
    <dbReference type="NCBI Taxonomy" id="174822"/>
</organismHost>
<protein>
    <submittedName>
        <fullName evidence="1">Maco-A 142</fullName>
    </submittedName>
</protein>
<reference evidence="1" key="1">
    <citation type="submission" date="2019-01" db="EMBL/GenBank/DDBJ databases">
        <title>Genomics of alphabaculovirus isolates infecting Mamestra species from North America and Eurasia.</title>
        <authorList>
            <person name="Erlandson M.A."/>
            <person name="Baldwin D."/>
            <person name="Theilmann D.A."/>
        </authorList>
    </citation>
    <scope>NUCLEOTIDE SEQUENCE</scope>
    <source>
        <strain evidence="1">AB260</strain>
    </source>
</reference>
<proteinExistence type="predicted"/>